<keyword evidence="1" id="KW-0732">Signal</keyword>
<feature type="domain" description="Kazal-like" evidence="4">
    <location>
        <begin position="45"/>
        <end position="95"/>
    </location>
</feature>
<evidence type="ECO:0000256" key="2">
    <source>
        <dbReference type="ARBA" id="ARBA00023157"/>
    </source>
</evidence>
<dbReference type="PANTHER" id="PTHR13866">
    <property type="entry name" value="SPARC OSTEONECTIN"/>
    <property type="match status" value="1"/>
</dbReference>
<dbReference type="SUPFAM" id="SSF100895">
    <property type="entry name" value="Kazal-type serine protease inhibitors"/>
    <property type="match status" value="2"/>
</dbReference>
<dbReference type="CDD" id="cd00104">
    <property type="entry name" value="KAZAL_FS"/>
    <property type="match status" value="2"/>
</dbReference>
<sequence>MNVRSLIAFPLEKRNPCEDLRCGPGEQCVVTEDGHGYLSAHCVCPRQCDNYGDSVESSPVCATDGTDFESVCHLRAHACKAKHNITVKYYGKCEKRNPCEDLRCGPGEQCVVTEDGHGYLSAHCVCPRQCDNYGDSVESSPVCATDGTDFESVCHLRAHACKAKHNITVKYYGKCDPCKEFACSSGTVCKLNAERRPECRCSQQCSMNADPVCATDGNT</sequence>
<keyword evidence="5" id="KW-1185">Reference proteome</keyword>
<dbReference type="Gene3D" id="3.30.60.30">
    <property type="match status" value="3"/>
</dbReference>
<evidence type="ECO:0000259" key="4">
    <source>
        <dbReference type="PROSITE" id="PS51465"/>
    </source>
</evidence>
<dbReference type="SMART" id="SM00274">
    <property type="entry name" value="FOLN"/>
    <property type="match status" value="3"/>
</dbReference>
<accession>A0A0M3IKC2</accession>
<name>A0A0M3IKC2_ASCLU</name>
<dbReference type="Proteomes" id="UP000036681">
    <property type="component" value="Unplaced"/>
</dbReference>
<dbReference type="Pfam" id="PF07648">
    <property type="entry name" value="Kazal_2"/>
    <property type="match status" value="2"/>
</dbReference>
<evidence type="ECO:0000256" key="1">
    <source>
        <dbReference type="ARBA" id="ARBA00022729"/>
    </source>
</evidence>
<dbReference type="PROSITE" id="PS51465">
    <property type="entry name" value="KAZAL_2"/>
    <property type="match status" value="2"/>
</dbReference>
<evidence type="ECO:0000313" key="6">
    <source>
        <dbReference type="WBParaSite" id="ALUE_0001918301-mRNA-1"/>
    </source>
</evidence>
<proteinExistence type="predicted"/>
<evidence type="ECO:0000313" key="5">
    <source>
        <dbReference type="Proteomes" id="UP000036681"/>
    </source>
</evidence>
<dbReference type="GO" id="GO:0005509">
    <property type="term" value="F:calcium ion binding"/>
    <property type="evidence" value="ECO:0007669"/>
    <property type="project" value="TreeGrafter"/>
</dbReference>
<dbReference type="InterPro" id="IPR036058">
    <property type="entry name" value="Kazal_dom_sf"/>
</dbReference>
<dbReference type="GO" id="GO:0005615">
    <property type="term" value="C:extracellular space"/>
    <property type="evidence" value="ECO:0007669"/>
    <property type="project" value="TreeGrafter"/>
</dbReference>
<evidence type="ECO:0000256" key="3">
    <source>
        <dbReference type="ARBA" id="ARBA00023180"/>
    </source>
</evidence>
<keyword evidence="2" id="KW-1015">Disulfide bond</keyword>
<dbReference type="AlphaFoldDB" id="A0A0M3IKC2"/>
<dbReference type="GO" id="GO:0005518">
    <property type="term" value="F:collagen binding"/>
    <property type="evidence" value="ECO:0007669"/>
    <property type="project" value="TreeGrafter"/>
</dbReference>
<dbReference type="InterPro" id="IPR003645">
    <property type="entry name" value="Fol_N"/>
</dbReference>
<keyword evidence="3" id="KW-0325">Glycoprotein</keyword>
<dbReference type="PANTHER" id="PTHR13866:SF14">
    <property type="entry name" value="BM-40"/>
    <property type="match status" value="1"/>
</dbReference>
<organism evidence="5 6">
    <name type="scientific">Ascaris lumbricoides</name>
    <name type="common">Giant roundworm</name>
    <dbReference type="NCBI Taxonomy" id="6252"/>
    <lineage>
        <taxon>Eukaryota</taxon>
        <taxon>Metazoa</taxon>
        <taxon>Ecdysozoa</taxon>
        <taxon>Nematoda</taxon>
        <taxon>Chromadorea</taxon>
        <taxon>Rhabditida</taxon>
        <taxon>Spirurina</taxon>
        <taxon>Ascaridomorpha</taxon>
        <taxon>Ascaridoidea</taxon>
        <taxon>Ascarididae</taxon>
        <taxon>Ascaris</taxon>
    </lineage>
</organism>
<dbReference type="FunFam" id="3.30.60.30:FF:000024">
    <property type="entry name" value="Transmembrane agrin"/>
    <property type="match status" value="2"/>
</dbReference>
<protein>
    <submittedName>
        <fullName evidence="6">Kazal-like domain-containing protein</fullName>
    </submittedName>
</protein>
<dbReference type="WBParaSite" id="ALUE_0001918301-mRNA-1">
    <property type="protein sequence ID" value="ALUE_0001918301-mRNA-1"/>
    <property type="gene ID" value="ALUE_0001918301"/>
</dbReference>
<dbReference type="SMART" id="SM00280">
    <property type="entry name" value="KAZAL"/>
    <property type="match status" value="2"/>
</dbReference>
<feature type="domain" description="Kazal-like" evidence="4">
    <location>
        <begin position="127"/>
        <end position="177"/>
    </location>
</feature>
<dbReference type="GO" id="GO:0050840">
    <property type="term" value="F:extracellular matrix binding"/>
    <property type="evidence" value="ECO:0007669"/>
    <property type="project" value="TreeGrafter"/>
</dbReference>
<dbReference type="InterPro" id="IPR002350">
    <property type="entry name" value="Kazal_dom"/>
</dbReference>
<reference evidence="6" key="1">
    <citation type="submission" date="2017-02" db="UniProtKB">
        <authorList>
            <consortium name="WormBaseParasite"/>
        </authorList>
    </citation>
    <scope>IDENTIFICATION</scope>
</reference>